<protein>
    <submittedName>
        <fullName evidence="1">Uncharacterized protein</fullName>
    </submittedName>
</protein>
<reference evidence="1 2" key="2">
    <citation type="journal article" date="2015" name="PLoS Genet.">
        <title>Common Cell Shape Evolution of Two Nasopharyngeal Pathogens.</title>
        <authorList>
            <person name="Veyrier F.J."/>
            <person name="Biais N."/>
            <person name="Morales P."/>
            <person name="Belkacem N."/>
            <person name="Guilhen C."/>
            <person name="Ranjeva S."/>
            <person name="Sismeiro O."/>
            <person name="Pehau-Arnaudet G."/>
            <person name="Rocha E.P."/>
            <person name="Werts C."/>
            <person name="Taha M.K."/>
            <person name="Boneca I.G."/>
        </authorList>
    </citation>
    <scope>NUCLEOTIDE SEQUENCE [LARGE SCALE GENOMIC DNA]</scope>
    <source>
        <strain evidence="1 2">ATCC 29315</strain>
    </source>
</reference>
<keyword evidence="2" id="KW-1185">Reference proteome</keyword>
<accession>A0A0B5CQA0</accession>
<dbReference type="KEGG" id="nel:NELON_05400"/>
<evidence type="ECO:0000313" key="1">
    <source>
        <dbReference type="EMBL" id="AJE18381.1"/>
    </source>
</evidence>
<dbReference type="HOGENOM" id="CLU_488118_0_0_4"/>
<dbReference type="EMBL" id="CP007726">
    <property type="protein sequence ID" value="AJE18381.1"/>
    <property type="molecule type" value="Genomic_DNA"/>
</dbReference>
<organism evidence="1 2">
    <name type="scientific">Neisseria elongata subsp. glycolytica ATCC 29315</name>
    <dbReference type="NCBI Taxonomy" id="546263"/>
    <lineage>
        <taxon>Bacteria</taxon>
        <taxon>Pseudomonadati</taxon>
        <taxon>Pseudomonadota</taxon>
        <taxon>Betaproteobacteria</taxon>
        <taxon>Neisseriales</taxon>
        <taxon>Neisseriaceae</taxon>
        <taxon>Neisseria</taxon>
    </lineage>
</organism>
<name>A0A0B5CQA0_NEIEG</name>
<dbReference type="Proteomes" id="UP000031392">
    <property type="component" value="Chromosome"/>
</dbReference>
<gene>
    <name evidence="1" type="ORF">NELON_05400</name>
</gene>
<sequence>MDWAHLPKGSADTAACIATATADTAALHLGRTVNHTPSVRRAGCTHTASKDAPPLRHCGRSTTAAAAPRYRCISAAQTAAGCLKTCIRPRHGATDGAGICRHGYTAPAAGIHTCRRAENGAAKVPPCEYYPLPIPEPQPDGIKTYICEPRPKADRMHLRFRRKKLGHDPGRIPLAFACHTVQGVPVRKAYIMLNRVTASFDNGKPLDILAASSAADTGGYCWQCSVTLPPDSFARLNMDGRDKGKEAVITVEAAGHTFTFIAEEYGDTRRFGQKDYTVSGRSLTAYLGADYGKPGSGTYQNAAYARQIADAQLEFSGFKVIGWHIPDWLVAGGSYAVTGKTPMTVLQELAKAAGGFVESDPHLPVVRIKPRWPKAAWQIAEAEPDATVPSSVILQINGRRTVSERCNGVFVWAEHAKGRAGDVYRQGSSREPRAAALTDTLYTDTDVLTAAGMAALSDTGIHKTETVLMPVSEKYGIPLGGNQGNAVSVVPFNAADIDGCYWPSKLVGGKPVPSMPSPERYDLPVTTATAAAGVSEA</sequence>
<reference evidence="2" key="1">
    <citation type="submission" date="2014-05" db="EMBL/GenBank/DDBJ databases">
        <title>Complete Genome sequence of Neisseria elongata subsp. glycolytica.</title>
        <authorList>
            <person name="Veyrier F.J."/>
            <person name="Taha M.-K."/>
        </authorList>
    </citation>
    <scope>NUCLEOTIDE SEQUENCE [LARGE SCALE GENOMIC DNA]</scope>
    <source>
        <strain evidence="2">ATCC 29315</strain>
    </source>
</reference>
<evidence type="ECO:0000313" key="2">
    <source>
        <dbReference type="Proteomes" id="UP000031392"/>
    </source>
</evidence>
<dbReference type="AlphaFoldDB" id="A0A0B5CQA0"/>
<proteinExistence type="predicted"/>